<dbReference type="EMBL" id="KQ475604">
    <property type="protein sequence ID" value="RCU61749.1"/>
    <property type="molecule type" value="Genomic_DNA"/>
</dbReference>
<dbReference type="InParanoid" id="A0A368PF17"/>
<protein>
    <submittedName>
        <fullName evidence="2">Uncharacterized protein</fullName>
    </submittedName>
</protein>
<evidence type="ECO:0000313" key="2">
    <source>
        <dbReference type="EMBL" id="RCU61749.1"/>
    </source>
</evidence>
<organism evidence="2">
    <name type="scientific">Setaria italica</name>
    <name type="common">Foxtail millet</name>
    <name type="synonym">Panicum italicum</name>
    <dbReference type="NCBI Taxonomy" id="4555"/>
    <lineage>
        <taxon>Eukaryota</taxon>
        <taxon>Viridiplantae</taxon>
        <taxon>Streptophyta</taxon>
        <taxon>Embryophyta</taxon>
        <taxon>Tracheophyta</taxon>
        <taxon>Spermatophyta</taxon>
        <taxon>Magnoliopsida</taxon>
        <taxon>Liliopsida</taxon>
        <taxon>Poales</taxon>
        <taxon>Poaceae</taxon>
        <taxon>PACMAD clade</taxon>
        <taxon>Panicoideae</taxon>
        <taxon>Panicodae</taxon>
        <taxon>Paniceae</taxon>
        <taxon>Cenchrinae</taxon>
        <taxon>Setaria</taxon>
    </lineage>
</organism>
<evidence type="ECO:0000256" key="1">
    <source>
        <dbReference type="SAM" id="MobiDB-lite"/>
    </source>
</evidence>
<reference evidence="2" key="1">
    <citation type="journal article" date="2012" name="Nat. Biotechnol.">
        <title>Reference genome sequence of the model plant Setaria.</title>
        <authorList>
            <person name="Bennetzen J.L."/>
            <person name="Schmutz J."/>
            <person name="Wang H."/>
            <person name="Percifield R."/>
            <person name="Hawkins J."/>
            <person name="Pontaroli A.C."/>
            <person name="Estep M."/>
            <person name="Feng L."/>
            <person name="Vaughn J.N."/>
            <person name="Grimwood J."/>
            <person name="Jenkins J."/>
            <person name="Barry K."/>
            <person name="Lindquist E."/>
            <person name="Hellsten U."/>
            <person name="Deshpande S."/>
            <person name="Wang X."/>
            <person name="Wu X."/>
            <person name="Mitros T."/>
            <person name="Triplett J."/>
            <person name="Yang X."/>
            <person name="Ye C.Y."/>
            <person name="Mauro-Herrera M."/>
            <person name="Wang L."/>
            <person name="Li P."/>
            <person name="Sharma M."/>
            <person name="Sharma R."/>
            <person name="Ronald P.C."/>
            <person name="Panaud O."/>
            <person name="Kellogg E.A."/>
            <person name="Brutnell T.P."/>
            <person name="Doust A.N."/>
            <person name="Tuskan G.A."/>
            <person name="Rokhsar D."/>
            <person name="Devos K.M."/>
        </authorList>
    </citation>
    <scope>NUCLEOTIDE SEQUENCE [LARGE SCALE GENOMIC DNA]</scope>
    <source>
        <strain evidence="2">Yugu1</strain>
    </source>
</reference>
<proteinExistence type="predicted"/>
<sequence length="126" mass="13779">MVNFIDRGNRWKHSLARGVIDLSYKGQEGTDCGRSSDARRKTPLGGSHGGPSCDSDRRDAIPERPLGVLESVGCVQSSAWKGLCFGQTPKKGFPPNPLSKKDGTELEPNFGDYLQWLGSKNYSITH</sequence>
<dbReference type="AlphaFoldDB" id="A0A368PF17"/>
<name>A0A368PF17_SETIT</name>
<gene>
    <name evidence="2" type="ORF">SETIT_J030800v2</name>
</gene>
<accession>A0A368PF17</accession>
<feature type="region of interest" description="Disordered" evidence="1">
    <location>
        <begin position="26"/>
        <end position="61"/>
    </location>
</feature>
<reference evidence="2" key="2">
    <citation type="submission" date="2015-07" db="EMBL/GenBank/DDBJ databases">
        <authorList>
            <person name="Noorani M."/>
        </authorList>
    </citation>
    <scope>NUCLEOTIDE SEQUENCE</scope>
    <source>
        <strain evidence="2">Yugu1</strain>
    </source>
</reference>